<evidence type="ECO:0000313" key="3">
    <source>
        <dbReference type="Proteomes" id="UP001153069"/>
    </source>
</evidence>
<keyword evidence="3" id="KW-1185">Reference proteome</keyword>
<dbReference type="PANTHER" id="PTHR36897">
    <property type="entry name" value="OS10G0351100-LIKE PROTEIN"/>
    <property type="match status" value="1"/>
</dbReference>
<sequence>MLKLLLLLSLIACKIALSASFCHSSGVSSFRSRSGILLHATKSDDSSSATTTTTPWTLEQLQEHALQEGVELSISTLGPGFRTVARSTHNSSAILGYGEGFVRPNGDILHLDKMEVFSKMVKQARRDNPDFRGGGNTFGVGLLFGYQCLLHGAEQGCKIAEFLAIDDEDFQHRRLVRFYSRSGFEVIKYIGDDFQDIPARMVWGGCGTLMRANIDDLLPLWTQILSKSKSTQ</sequence>
<dbReference type="Proteomes" id="UP001153069">
    <property type="component" value="Unassembled WGS sequence"/>
</dbReference>
<keyword evidence="1" id="KW-0732">Signal</keyword>
<dbReference type="PANTHER" id="PTHR36897:SF2">
    <property type="entry name" value="OS10G0350800 PROTEIN"/>
    <property type="match status" value="1"/>
</dbReference>
<evidence type="ECO:0000256" key="1">
    <source>
        <dbReference type="SAM" id="SignalP"/>
    </source>
</evidence>
<feature type="chain" id="PRO_5040170449" evidence="1">
    <location>
        <begin position="19"/>
        <end position="232"/>
    </location>
</feature>
<accession>A0A9N8DQB2</accession>
<dbReference type="OrthoDB" id="445361at2759"/>
<comment type="caution">
    <text evidence="2">The sequence shown here is derived from an EMBL/GenBank/DDBJ whole genome shotgun (WGS) entry which is preliminary data.</text>
</comment>
<organism evidence="2 3">
    <name type="scientific">Seminavis robusta</name>
    <dbReference type="NCBI Taxonomy" id="568900"/>
    <lineage>
        <taxon>Eukaryota</taxon>
        <taxon>Sar</taxon>
        <taxon>Stramenopiles</taxon>
        <taxon>Ochrophyta</taxon>
        <taxon>Bacillariophyta</taxon>
        <taxon>Bacillariophyceae</taxon>
        <taxon>Bacillariophycidae</taxon>
        <taxon>Naviculales</taxon>
        <taxon>Naviculaceae</taxon>
        <taxon>Seminavis</taxon>
    </lineage>
</organism>
<feature type="signal peptide" evidence="1">
    <location>
        <begin position="1"/>
        <end position="18"/>
    </location>
</feature>
<gene>
    <name evidence="2" type="ORF">SEMRO_208_G087130.1</name>
</gene>
<dbReference type="EMBL" id="CAICTM010000207">
    <property type="protein sequence ID" value="CAB9504781.1"/>
    <property type="molecule type" value="Genomic_DNA"/>
</dbReference>
<protein>
    <submittedName>
        <fullName evidence="2">Uncharacterized protein</fullName>
    </submittedName>
</protein>
<proteinExistence type="predicted"/>
<evidence type="ECO:0000313" key="2">
    <source>
        <dbReference type="EMBL" id="CAB9504781.1"/>
    </source>
</evidence>
<reference evidence="2" key="1">
    <citation type="submission" date="2020-06" db="EMBL/GenBank/DDBJ databases">
        <authorList>
            <consortium name="Plant Systems Biology data submission"/>
        </authorList>
    </citation>
    <scope>NUCLEOTIDE SEQUENCE</scope>
    <source>
        <strain evidence="2">D6</strain>
    </source>
</reference>
<name>A0A9N8DQB2_9STRA</name>
<dbReference type="AlphaFoldDB" id="A0A9N8DQB2"/>